<proteinExistence type="predicted"/>
<dbReference type="Proteomes" id="UP000239865">
    <property type="component" value="Unassembled WGS sequence"/>
</dbReference>
<evidence type="ECO:0000313" key="2">
    <source>
        <dbReference type="Proteomes" id="UP000239865"/>
    </source>
</evidence>
<accession>A0A2S7DAE5</accession>
<reference evidence="1 2" key="1">
    <citation type="submission" date="2016-08" db="EMBL/GenBank/DDBJ databases">
        <authorList>
            <person name="Seilhamer J.J."/>
        </authorList>
    </citation>
    <scope>NUCLEOTIDE SEQUENCE [LARGE SCALE GENOMIC DNA]</scope>
    <source>
        <strain evidence="1 2">CFBP4644</strain>
    </source>
</reference>
<organism evidence="1 2">
    <name type="scientific">Xanthomonas melonis</name>
    <dbReference type="NCBI Taxonomy" id="56456"/>
    <lineage>
        <taxon>Bacteria</taxon>
        <taxon>Pseudomonadati</taxon>
        <taxon>Pseudomonadota</taxon>
        <taxon>Gammaproteobacteria</taxon>
        <taxon>Lysobacterales</taxon>
        <taxon>Lysobacteraceae</taxon>
        <taxon>Xanthomonas</taxon>
    </lineage>
</organism>
<dbReference type="RefSeq" id="WP_104588668.1">
    <property type="nucleotide sequence ID" value="NZ_JAJGQH010000019.1"/>
</dbReference>
<name>A0A2S7DAE5_9XANT</name>
<dbReference type="AlphaFoldDB" id="A0A2S7DAE5"/>
<sequence>MAAVKTSKLSHPLLGIVALVFVVGYKNQGGHLRGEFHLIFAGKATDSRSELIKFEQSPHDGDALQITEDVMADVALDEAKMHLNEYVNDLPEVHKNMLALASLSAAEPQDLFQAWVRQQFPQMHQLSFQTESEDLRIFIRSFTKYPKIKASAL</sequence>
<dbReference type="EMBL" id="MDEH01000015">
    <property type="protein sequence ID" value="PPU70801.1"/>
    <property type="molecule type" value="Genomic_DNA"/>
</dbReference>
<gene>
    <name evidence="1" type="ORF">XmelCFBP4644_18435</name>
</gene>
<evidence type="ECO:0000313" key="1">
    <source>
        <dbReference type="EMBL" id="PPU70801.1"/>
    </source>
</evidence>
<protein>
    <submittedName>
        <fullName evidence="1">Uncharacterized protein</fullName>
    </submittedName>
</protein>
<comment type="caution">
    <text evidence="1">The sequence shown here is derived from an EMBL/GenBank/DDBJ whole genome shotgun (WGS) entry which is preliminary data.</text>
</comment>